<proteinExistence type="predicted"/>
<dbReference type="InterPro" id="IPR000160">
    <property type="entry name" value="GGDEF_dom"/>
</dbReference>
<dbReference type="Pfam" id="PF02743">
    <property type="entry name" value="dCache_1"/>
    <property type="match status" value="1"/>
</dbReference>
<evidence type="ECO:0000313" key="10">
    <source>
        <dbReference type="EMBL" id="QUS41716.1"/>
    </source>
</evidence>
<dbReference type="Gene3D" id="3.30.450.20">
    <property type="entry name" value="PAS domain"/>
    <property type="match status" value="2"/>
</dbReference>
<dbReference type="InterPro" id="IPR050469">
    <property type="entry name" value="Diguanylate_Cyclase"/>
</dbReference>
<dbReference type="CDD" id="cd12914">
    <property type="entry name" value="PDC1_DGC_like"/>
    <property type="match status" value="1"/>
</dbReference>
<dbReference type="InterPro" id="IPR033479">
    <property type="entry name" value="dCache_1"/>
</dbReference>
<evidence type="ECO:0000256" key="3">
    <source>
        <dbReference type="ARBA" id="ARBA00022475"/>
    </source>
</evidence>
<reference evidence="10 11" key="1">
    <citation type="submission" date="2019-02" db="EMBL/GenBank/DDBJ databases">
        <title>Emended description of the genus Rhodopseudomonas and description of Rhodopseudomonas albus sp. nov., a non-phototrophic, heavy-metal-tolerant bacterium isolated from garden soil.</title>
        <authorList>
            <person name="Bao Z."/>
            <person name="Cao W.W."/>
            <person name="Sato Y."/>
            <person name="Nishizawa T."/>
            <person name="Zhao J."/>
            <person name="Guo Y."/>
            <person name="Ohta H."/>
        </authorList>
    </citation>
    <scope>NUCLEOTIDE SEQUENCE [LARGE SCALE GENOMIC DNA]</scope>
    <source>
        <strain evidence="10 11">SK50-23</strain>
    </source>
</reference>
<organism evidence="10 11">
    <name type="scientific">Tardiphaga alba</name>
    <dbReference type="NCBI Taxonomy" id="340268"/>
    <lineage>
        <taxon>Bacteria</taxon>
        <taxon>Pseudomonadati</taxon>
        <taxon>Pseudomonadota</taxon>
        <taxon>Alphaproteobacteria</taxon>
        <taxon>Hyphomicrobiales</taxon>
        <taxon>Nitrobacteraceae</taxon>
        <taxon>Tardiphaga</taxon>
    </lineage>
</organism>
<dbReference type="EC" id="2.7.7.65" evidence="2"/>
<keyword evidence="6 8" id="KW-0472">Membrane</keyword>
<dbReference type="InterPro" id="IPR029787">
    <property type="entry name" value="Nucleotide_cyclase"/>
</dbReference>
<dbReference type="Gene3D" id="3.30.70.270">
    <property type="match status" value="1"/>
</dbReference>
<keyword evidence="11" id="KW-1185">Reference proteome</keyword>
<keyword evidence="3" id="KW-1003">Cell membrane</keyword>
<comment type="subcellular location">
    <subcellularLocation>
        <location evidence="1">Cell membrane</location>
        <topology evidence="1">Multi-pass membrane protein</topology>
    </subcellularLocation>
</comment>
<protein>
    <recommendedName>
        <fullName evidence="2">diguanylate cyclase</fullName>
        <ecNumber evidence="2">2.7.7.65</ecNumber>
    </recommendedName>
</protein>
<feature type="domain" description="GGDEF" evidence="9">
    <location>
        <begin position="359"/>
        <end position="490"/>
    </location>
</feature>
<name>A0ABX8AD85_9BRAD</name>
<evidence type="ECO:0000256" key="7">
    <source>
        <dbReference type="ARBA" id="ARBA00034247"/>
    </source>
</evidence>
<dbReference type="PANTHER" id="PTHR45138">
    <property type="entry name" value="REGULATORY COMPONENTS OF SENSORY TRANSDUCTION SYSTEM"/>
    <property type="match status" value="1"/>
</dbReference>
<evidence type="ECO:0000256" key="1">
    <source>
        <dbReference type="ARBA" id="ARBA00004651"/>
    </source>
</evidence>
<dbReference type="NCBIfam" id="TIGR00254">
    <property type="entry name" value="GGDEF"/>
    <property type="match status" value="1"/>
</dbReference>
<dbReference type="Pfam" id="PF00990">
    <property type="entry name" value="GGDEF"/>
    <property type="match status" value="1"/>
</dbReference>
<dbReference type="Proteomes" id="UP000682843">
    <property type="component" value="Chromosome"/>
</dbReference>
<dbReference type="CDD" id="cd01949">
    <property type="entry name" value="GGDEF"/>
    <property type="match status" value="1"/>
</dbReference>
<dbReference type="SUPFAM" id="SSF55073">
    <property type="entry name" value="Nucleotide cyclase"/>
    <property type="match status" value="1"/>
</dbReference>
<comment type="catalytic activity">
    <reaction evidence="7">
        <text>2 GTP = 3',3'-c-di-GMP + 2 diphosphate</text>
        <dbReference type="Rhea" id="RHEA:24898"/>
        <dbReference type="ChEBI" id="CHEBI:33019"/>
        <dbReference type="ChEBI" id="CHEBI:37565"/>
        <dbReference type="ChEBI" id="CHEBI:58805"/>
        <dbReference type="EC" id="2.7.7.65"/>
    </reaction>
</comment>
<evidence type="ECO:0000256" key="4">
    <source>
        <dbReference type="ARBA" id="ARBA00022692"/>
    </source>
</evidence>
<dbReference type="PROSITE" id="PS50887">
    <property type="entry name" value="GGDEF"/>
    <property type="match status" value="1"/>
</dbReference>
<gene>
    <name evidence="10" type="ORF">RPMA_24835</name>
</gene>
<dbReference type="SMART" id="SM00267">
    <property type="entry name" value="GGDEF"/>
    <property type="match status" value="1"/>
</dbReference>
<dbReference type="RefSeq" id="WP_211910356.1">
    <property type="nucleotide sequence ID" value="NZ_CP036498.1"/>
</dbReference>
<dbReference type="EMBL" id="CP036498">
    <property type="protein sequence ID" value="QUS41716.1"/>
    <property type="molecule type" value="Genomic_DNA"/>
</dbReference>
<keyword evidence="4 8" id="KW-0812">Transmembrane</keyword>
<dbReference type="PANTHER" id="PTHR45138:SF9">
    <property type="entry name" value="DIGUANYLATE CYCLASE DGCM-RELATED"/>
    <property type="match status" value="1"/>
</dbReference>
<keyword evidence="5 8" id="KW-1133">Transmembrane helix</keyword>
<evidence type="ECO:0000256" key="2">
    <source>
        <dbReference type="ARBA" id="ARBA00012528"/>
    </source>
</evidence>
<dbReference type="InterPro" id="IPR043128">
    <property type="entry name" value="Rev_trsase/Diguanyl_cyclase"/>
</dbReference>
<sequence>MKFQKPKARIGRWPLSAKLLILSSLVTILGFSAICGTVMLDMRRAEHELAKQGSENLATSIDSDIGRTIEQYDLSLRAVVAGVNTPEIGQLSRELRQLILFDKAASSAQFGGFQVFNAAGDLTIDAASLDPAEQNSADENFFKVHKNDGERGLFISKPMLHRGAYSIVLSRRITDVDGNFAGVVVGSIRFSYFHDLFSRLRLSPHETITVVRRDGVVIMRTPFDLDVIGRDLSKTPGVMRVLTRANGSYSGVGAVDNVQRLFVWRDSGRPLIVIVGRPWDGINSLWQKQVWRIGGIMAALIMFIIVGTIFLAREIGRRANAEGKLEELATTDALTGLRNRRKFDAAMEIEWRRAIRGARPIALLLIDADHFKIFNDTYGHQSGDQALIAIAGCIAASAKRAGDCAARYGGEEFAVLLPGSSLRDAMDIAENIRQRVERIPADPAKLSVSIGVASVRPLVTMEWTGLVEAADKALYAAKDAGRNRCAAAENVRRPMVADNMAA</sequence>
<evidence type="ECO:0000256" key="6">
    <source>
        <dbReference type="ARBA" id="ARBA00023136"/>
    </source>
</evidence>
<evidence type="ECO:0000313" key="11">
    <source>
        <dbReference type="Proteomes" id="UP000682843"/>
    </source>
</evidence>
<evidence type="ECO:0000259" key="9">
    <source>
        <dbReference type="PROSITE" id="PS50887"/>
    </source>
</evidence>
<dbReference type="CDD" id="cd12915">
    <property type="entry name" value="PDC2_DGC_like"/>
    <property type="match status" value="1"/>
</dbReference>
<evidence type="ECO:0000256" key="8">
    <source>
        <dbReference type="SAM" id="Phobius"/>
    </source>
</evidence>
<feature type="transmembrane region" description="Helical" evidence="8">
    <location>
        <begin position="290"/>
        <end position="312"/>
    </location>
</feature>
<accession>A0ABX8AD85</accession>
<evidence type="ECO:0000256" key="5">
    <source>
        <dbReference type="ARBA" id="ARBA00022989"/>
    </source>
</evidence>